<dbReference type="SUPFAM" id="SSF53474">
    <property type="entry name" value="alpha/beta-Hydrolases"/>
    <property type="match status" value="1"/>
</dbReference>
<dbReference type="RefSeq" id="WP_251909435.1">
    <property type="nucleotide sequence ID" value="NZ_JAMRXG010000001.1"/>
</dbReference>
<dbReference type="InterPro" id="IPR019826">
    <property type="entry name" value="Carboxylesterase_B_AS"/>
</dbReference>
<organism evidence="5 6">
    <name type="scientific">Nocardia pulmonis</name>
    <dbReference type="NCBI Taxonomy" id="2951408"/>
    <lineage>
        <taxon>Bacteria</taxon>
        <taxon>Bacillati</taxon>
        <taxon>Actinomycetota</taxon>
        <taxon>Actinomycetes</taxon>
        <taxon>Mycobacteriales</taxon>
        <taxon>Nocardiaceae</taxon>
        <taxon>Nocardia</taxon>
    </lineage>
</organism>
<dbReference type="GO" id="GO:0016787">
    <property type="term" value="F:hydrolase activity"/>
    <property type="evidence" value="ECO:0007669"/>
    <property type="project" value="UniProtKB-KW"/>
</dbReference>
<dbReference type="Proteomes" id="UP001139157">
    <property type="component" value="Unassembled WGS sequence"/>
</dbReference>
<keyword evidence="2 3" id="KW-0378">Hydrolase</keyword>
<dbReference type="PANTHER" id="PTHR11559">
    <property type="entry name" value="CARBOXYLESTERASE"/>
    <property type="match status" value="1"/>
</dbReference>
<dbReference type="InterPro" id="IPR029058">
    <property type="entry name" value="AB_hydrolase_fold"/>
</dbReference>
<dbReference type="PROSITE" id="PS00941">
    <property type="entry name" value="CARBOXYLESTERASE_B_2"/>
    <property type="match status" value="1"/>
</dbReference>
<comment type="caution">
    <text evidence="5">The sequence shown here is derived from an EMBL/GenBank/DDBJ whole genome shotgun (WGS) entry which is preliminary data.</text>
</comment>
<dbReference type="InterPro" id="IPR019819">
    <property type="entry name" value="Carboxylesterase_B_CS"/>
</dbReference>
<reference evidence="5" key="1">
    <citation type="submission" date="2022-06" db="EMBL/GenBank/DDBJ databases">
        <title>Novel species in genus nocardia.</title>
        <authorList>
            <person name="Li F."/>
        </authorList>
    </citation>
    <scope>NUCLEOTIDE SEQUENCE</scope>
    <source>
        <strain evidence="5">CDC141</strain>
    </source>
</reference>
<protein>
    <recommendedName>
        <fullName evidence="3">Carboxylic ester hydrolase</fullName>
        <ecNumber evidence="3">3.1.1.-</ecNumber>
    </recommendedName>
</protein>
<dbReference type="EMBL" id="JAMRXG010000001">
    <property type="protein sequence ID" value="MCM6772589.1"/>
    <property type="molecule type" value="Genomic_DNA"/>
</dbReference>
<feature type="domain" description="Carboxylesterase type B" evidence="4">
    <location>
        <begin position="11"/>
        <end position="477"/>
    </location>
</feature>
<gene>
    <name evidence="5" type="ORF">NDR86_03760</name>
</gene>
<evidence type="ECO:0000313" key="5">
    <source>
        <dbReference type="EMBL" id="MCM6772589.1"/>
    </source>
</evidence>
<dbReference type="AlphaFoldDB" id="A0A9X2E1R3"/>
<keyword evidence="6" id="KW-1185">Reference proteome</keyword>
<comment type="similarity">
    <text evidence="1 3">Belongs to the type-B carboxylesterase/lipase family.</text>
</comment>
<evidence type="ECO:0000259" key="4">
    <source>
        <dbReference type="Pfam" id="PF00135"/>
    </source>
</evidence>
<evidence type="ECO:0000256" key="1">
    <source>
        <dbReference type="ARBA" id="ARBA00005964"/>
    </source>
</evidence>
<name>A0A9X2E1R3_9NOCA</name>
<evidence type="ECO:0000313" key="6">
    <source>
        <dbReference type="Proteomes" id="UP001139157"/>
    </source>
</evidence>
<accession>A0A9X2E1R3</accession>
<dbReference type="EC" id="3.1.1.-" evidence="3"/>
<proteinExistence type="inferred from homology"/>
<sequence length="492" mass="52934">MSRIPATTANLVVDTQDGPVEGVLDRGVSAWLGIPYAQPPVGDLRLRPPLPPSPWREVRSAKAFGPISWQLSLGPGVEIPGIVRPDATESEDCLYVNVWSPAADGRRRPVLVWFHAGGNMLGAGVGGYDLGMYARTHGLVVVSFNFRLGPWGFLHLAGIDDEFADTVNLAVRDHVAVLRWVRHNIAGFGGDSDNVTLFGLSSGAMNAATLLGVPDAQGLFHKAALYSGRADLALDPDIVAPSTRRFADAVAETEGTPVRWRSVPNVALRRAHSTLRDRFGSHNFYDVIDGDIVPRPVLDSMAAGSGRNIPLLVSVTADEGNILPLLMQGKEIPVLDNVRPDRVEQVLALRAEYREAIADVTLADATLAGDLNYYGPALRMIEAHNRGGGTAWLQVYGYVAATAMVPALGAIHGSDMQSLFLTEETARTPADFAAAQVHQETLVTFAGNSIPASSKESRWDPYTDDNRRALRIDATARTEDFVVRPAALADLS</sequence>
<dbReference type="InterPro" id="IPR002018">
    <property type="entry name" value="CarbesteraseB"/>
</dbReference>
<evidence type="ECO:0000256" key="2">
    <source>
        <dbReference type="ARBA" id="ARBA00022801"/>
    </source>
</evidence>
<dbReference type="Pfam" id="PF00135">
    <property type="entry name" value="COesterase"/>
    <property type="match status" value="1"/>
</dbReference>
<dbReference type="InterPro" id="IPR050309">
    <property type="entry name" value="Type-B_Carboxylest/Lipase"/>
</dbReference>
<dbReference type="PROSITE" id="PS00122">
    <property type="entry name" value="CARBOXYLESTERASE_B_1"/>
    <property type="match status" value="1"/>
</dbReference>
<dbReference type="Gene3D" id="3.40.50.1820">
    <property type="entry name" value="alpha/beta hydrolase"/>
    <property type="match status" value="1"/>
</dbReference>
<evidence type="ECO:0000256" key="3">
    <source>
        <dbReference type="RuleBase" id="RU361235"/>
    </source>
</evidence>